<feature type="non-terminal residue" evidence="2">
    <location>
        <position position="1"/>
    </location>
</feature>
<gene>
    <name evidence="2" type="ORF">AURANDRAFT_11009</name>
</gene>
<dbReference type="GO" id="GO:0005829">
    <property type="term" value="C:cytosol"/>
    <property type="evidence" value="ECO:0007669"/>
    <property type="project" value="TreeGrafter"/>
</dbReference>
<dbReference type="InParanoid" id="F0Y2B2"/>
<evidence type="ECO:0000313" key="3">
    <source>
        <dbReference type="Proteomes" id="UP000002729"/>
    </source>
</evidence>
<evidence type="ECO:0000259" key="1">
    <source>
        <dbReference type="Pfam" id="PF04424"/>
    </source>
</evidence>
<dbReference type="GeneID" id="20218034"/>
<reference evidence="2 3" key="1">
    <citation type="journal article" date="2011" name="Proc. Natl. Acad. Sci. U.S.A.">
        <title>Niche of harmful alga Aureococcus anophagefferens revealed through ecogenomics.</title>
        <authorList>
            <person name="Gobler C.J."/>
            <person name="Berry D.L."/>
            <person name="Dyhrman S.T."/>
            <person name="Wilhelm S.W."/>
            <person name="Salamov A."/>
            <person name="Lobanov A.V."/>
            <person name="Zhang Y."/>
            <person name="Collier J.L."/>
            <person name="Wurch L.L."/>
            <person name="Kustka A.B."/>
            <person name="Dill B.D."/>
            <person name="Shah M."/>
            <person name="VerBerkmoes N.C."/>
            <person name="Kuo A."/>
            <person name="Terry A."/>
            <person name="Pangilinan J."/>
            <person name="Lindquist E.A."/>
            <person name="Lucas S."/>
            <person name="Paulsen I.T."/>
            <person name="Hattenrath-Lehmann T.K."/>
            <person name="Talmage S.C."/>
            <person name="Walker E.A."/>
            <person name="Koch F."/>
            <person name="Burson A.M."/>
            <person name="Marcoval M.A."/>
            <person name="Tang Y.Z."/>
            <person name="Lecleir G.R."/>
            <person name="Coyne K.J."/>
            <person name="Berg G.M."/>
            <person name="Bertrand E.M."/>
            <person name="Saito M.A."/>
            <person name="Gladyshev V.N."/>
            <person name="Grigoriev I.V."/>
        </authorList>
    </citation>
    <scope>NUCLEOTIDE SEQUENCE [LARGE SCALE GENOMIC DNA]</scope>
    <source>
        <strain evidence="3">CCMP 1984</strain>
    </source>
</reference>
<feature type="domain" description="MINDY deubiquitinase" evidence="1">
    <location>
        <begin position="12"/>
        <end position="266"/>
    </location>
</feature>
<dbReference type="KEGG" id="aaf:AURANDRAFT_11009"/>
<proteinExistence type="predicted"/>
<dbReference type="GO" id="GO:0004843">
    <property type="term" value="F:cysteine-type deubiquitinase activity"/>
    <property type="evidence" value="ECO:0007669"/>
    <property type="project" value="InterPro"/>
</dbReference>
<dbReference type="RefSeq" id="XP_009034268.1">
    <property type="nucleotide sequence ID" value="XM_009036020.1"/>
</dbReference>
<organism evidence="3">
    <name type="scientific">Aureococcus anophagefferens</name>
    <name type="common">Harmful bloom alga</name>
    <dbReference type="NCBI Taxonomy" id="44056"/>
    <lineage>
        <taxon>Eukaryota</taxon>
        <taxon>Sar</taxon>
        <taxon>Stramenopiles</taxon>
        <taxon>Ochrophyta</taxon>
        <taxon>Pelagophyceae</taxon>
        <taxon>Pelagomonadales</taxon>
        <taxon>Pelagomonadaceae</taxon>
        <taxon>Aureococcus</taxon>
    </lineage>
</organism>
<dbReference type="InterPro" id="IPR007518">
    <property type="entry name" value="MINDY"/>
</dbReference>
<dbReference type="FunCoup" id="F0Y2B2">
    <property type="interactions" value="8"/>
</dbReference>
<dbReference type="OrthoDB" id="10261212at2759"/>
<dbReference type="GO" id="GO:0071944">
    <property type="term" value="C:cell periphery"/>
    <property type="evidence" value="ECO:0007669"/>
    <property type="project" value="TreeGrafter"/>
</dbReference>
<dbReference type="AlphaFoldDB" id="F0Y2B2"/>
<dbReference type="GO" id="GO:0016807">
    <property type="term" value="F:cysteine-type carboxypeptidase activity"/>
    <property type="evidence" value="ECO:0007669"/>
    <property type="project" value="TreeGrafter"/>
</dbReference>
<evidence type="ECO:0000313" key="2">
    <source>
        <dbReference type="EMBL" id="EGB10673.1"/>
    </source>
</evidence>
<dbReference type="PANTHER" id="PTHR18063">
    <property type="entry name" value="NF-E2 INDUCIBLE PROTEIN"/>
    <property type="match status" value="1"/>
</dbReference>
<keyword evidence="3" id="KW-1185">Reference proteome</keyword>
<accession>F0Y2B2</accession>
<name>F0Y2B2_AURAN</name>
<feature type="non-terminal residue" evidence="2">
    <location>
        <position position="304"/>
    </location>
</feature>
<protein>
    <recommendedName>
        <fullName evidence="1">MINDY deubiquitinase domain-containing protein</fullName>
    </recommendedName>
</protein>
<dbReference type="PANTHER" id="PTHR18063:SF6">
    <property type="entry name" value="UBIQUITIN CARBOXYL-TERMINAL HYDROLASE"/>
    <property type="match status" value="1"/>
</dbReference>
<sequence>SMAPSDADMEQRFPLKTVMFLGRTVPVLGQNEFGPCALLSVVNALLLQNALELSPDLGSVSLADVVALVGDQILERNSKAAGGDGEAALNTRRAVEEAIALLPTLAGGLDVNVRFAGDSLFEFTGCLGIFDLFDLALVHGWRADPSDPADGGAAHAALGAKSYNEVIARVVEGRAGNDDAEAAAMDDFLSRSATQLTYFGLVELHGRLKERQLAALYRNFHFSTIFKYEGHIYVLVTDVGYQHEASIVWEKLDGVDGDTEFVDGEFRVARPKSTLAPSTRQTDGADADADYLVALQLQQESDES</sequence>
<dbReference type="EMBL" id="GL833123">
    <property type="protein sequence ID" value="EGB10673.1"/>
    <property type="molecule type" value="Genomic_DNA"/>
</dbReference>
<dbReference type="Pfam" id="PF04424">
    <property type="entry name" value="MINDY_DUB"/>
    <property type="match status" value="1"/>
</dbReference>
<dbReference type="InterPro" id="IPR033979">
    <property type="entry name" value="MINDY_domain"/>
</dbReference>
<dbReference type="GO" id="GO:0071108">
    <property type="term" value="P:protein K48-linked deubiquitination"/>
    <property type="evidence" value="ECO:0007669"/>
    <property type="project" value="TreeGrafter"/>
</dbReference>
<dbReference type="GO" id="GO:1990380">
    <property type="term" value="F:K48-linked deubiquitinase activity"/>
    <property type="evidence" value="ECO:0007669"/>
    <property type="project" value="InterPro"/>
</dbReference>
<dbReference type="eggNOG" id="KOG2427">
    <property type="taxonomic scope" value="Eukaryota"/>
</dbReference>
<dbReference type="Proteomes" id="UP000002729">
    <property type="component" value="Unassembled WGS sequence"/>
</dbReference>
<dbReference type="OMA" id="GVEMSIF"/>